<keyword evidence="2" id="KW-0596">Phosphopantetheine</keyword>
<dbReference type="PROSITE" id="PS51192">
    <property type="entry name" value="HELICASE_ATP_BIND_1"/>
    <property type="match status" value="1"/>
</dbReference>
<keyword evidence="4" id="KW-0479">Metal-binding</keyword>
<evidence type="ECO:0000256" key="6">
    <source>
        <dbReference type="ARBA" id="ARBA00022801"/>
    </source>
</evidence>
<dbReference type="PANTHER" id="PTHR10799">
    <property type="entry name" value="SNF2/RAD54 HELICASE FAMILY"/>
    <property type="match status" value="1"/>
</dbReference>
<evidence type="ECO:0000256" key="3">
    <source>
        <dbReference type="ARBA" id="ARBA00022553"/>
    </source>
</evidence>
<dbReference type="InterPro" id="IPR000330">
    <property type="entry name" value="SNF2_N"/>
</dbReference>
<sequence length="1581" mass="178887">MRGDSLNHDFCEVCQSGGRLLLCEHCPRAFHVQCIERIVDFESLKVEEKWSCPVCKHGPAILRGRVTEIMPEEEMQVSGLRDWRELQFKDLLSFVETYFTGEEFATQPRFVVDANCQDAALLIKVFEMIKELPRGKSLKEFPLTMVAINSDEERLISPKIQMCSKGVPHKVMTGDVNNPAGMLSGLTKHRKIDAGKTLFLQVCRRELEEAAPLSPPTRSFAHGVLGGAEAEQLFASLVQQMQRSGQLAEGSLGICLVDIAPPPVAALAMAAAMAGLFPEVKRAQPFPLEECGQQMFTQLLTFKGYKVRFAVPEDLPALERLEEIAWKPHMRAPREGLLKRLETSPTTNFAVEVNGKVEAVLYTQRISTPQDVFKQKFQQVFAGHVPSGKVVQLIAINAHTEHRGLGTELRSFALHLARLDPLVDSVCAVTLCLDYATSGVRNLQQYVDQHVHGRVNDRILTFHTSYGAKVLGLVPGYRPEDKDNEGTGVLIQYKPKEWPYEPTLSINRLPERSRRKKIKEPQVPALDVLSGIMTEMGYEIDMDNLDQGFFASGLDSFDMGVIQNRLGRSLGKTLPATLMLDLPTVKELTEQLDRERGIGGPGSEGSDSASETASNASERREAARAEKPKQERRSERASDETITEWVRCWRQFLYEKTKDQRARSATPKRRSRSPGSAGKRERTDTPWDKLSTEELERIQMKLMWLLRLPQNQRRLQFVVDKGHDSEQSFLCDLRPALDSIMASQLLAMEMVQDTKPRTLQEAREDMESCALRLGGEAMQRHRELLGLMRMDKLGPGQARMGEALRLSKRSRGFGIRQRDAFLLSQLQHVEPFASRPAVSRICKLREAKRPLEVGAIVQVDAEESFDAIVLSQSSSSAYLIADLETKTQEVVEEKWLRAYRPAQRGGDVPDFLGFARKPVVSESTKLQEYQKTGVNWLIHSFFNRCGGILADDMGLGKTLQTLTFLSYLQGAGVVRGPALVVVPLSCAGNWQREAKRFVPHLSVAKVCGSIKERQHSLDDNEIWYGMKDVIITTYETLCGTEDFFQRHHWSVLVLDEAHRIKNQGSKVRESLDMVPCSARFLLTGTPLQNNLGELFALLKFLWPDVMSKESEMFENAIQLPELQDKAVDGTKAKIDHLLVQKIRHVLGMVMLRRKKEDVINLPPKSFHNVWLPMTPTQVSWYRRILRLRHLSMSRDMRALKKLLVRLRSISCHPRGAVATKEDRDFLLSMGLVTQQEVDQLCNAEMSEEVISQSSKLTFLDKLLGQLHAQNMGISDSWRKAYEDRLAKAGDKGKRRSAAAWLQSTSGTLFLDDMQPYKSGKQNSDGEAELTPQPHKVLIFCQYVHTLDFLEAYCAFRQWRCLRLDGSTARVLRELDMRDFNSHDEDLFVYLIGTRAGGLGVNLASANHVVIYEQDWNPHVDHQAIDRAHRIGQSRQVHVYRPVQEWGIEERLVFRALSKLQMEQCLIDSKEDEEELLAESEDTLSAEEILNLLKHGESAFKAFVGQSLNHFSVEDFLERERRPAPAQEGTEPEPPLEVPRPLAPAPSRELRSSKRHWRGARRAGTSRPPSPLRRSSRSRWAG</sequence>
<dbReference type="SUPFAM" id="SSF47336">
    <property type="entry name" value="ACP-like"/>
    <property type="match status" value="1"/>
</dbReference>
<keyword evidence="3" id="KW-0597">Phosphoprotein</keyword>
<evidence type="ECO:0000256" key="5">
    <source>
        <dbReference type="ARBA" id="ARBA00022771"/>
    </source>
</evidence>
<dbReference type="PROSITE" id="PS00690">
    <property type="entry name" value="DEAH_ATP_HELICASE"/>
    <property type="match status" value="1"/>
</dbReference>
<keyword evidence="7" id="KW-0862">Zinc</keyword>
<dbReference type="GO" id="GO:0031177">
    <property type="term" value="F:phosphopantetheine binding"/>
    <property type="evidence" value="ECO:0007669"/>
    <property type="project" value="InterPro"/>
</dbReference>
<feature type="compositionally biased region" description="Low complexity" evidence="9">
    <location>
        <begin position="606"/>
        <end position="616"/>
    </location>
</feature>
<dbReference type="SUPFAM" id="SSF52540">
    <property type="entry name" value="P-loop containing nucleoside triphosphate hydrolases"/>
    <property type="match status" value="2"/>
</dbReference>
<dbReference type="InterPro" id="IPR009081">
    <property type="entry name" value="PP-bd_ACP"/>
</dbReference>
<evidence type="ECO:0000256" key="1">
    <source>
        <dbReference type="ARBA" id="ARBA00004123"/>
    </source>
</evidence>
<evidence type="ECO:0000259" key="10">
    <source>
        <dbReference type="PROSITE" id="PS50016"/>
    </source>
</evidence>
<feature type="domain" description="Carrier" evidence="11">
    <location>
        <begin position="520"/>
        <end position="596"/>
    </location>
</feature>
<dbReference type="InterPro" id="IPR019787">
    <property type="entry name" value="Znf_PHD-finger"/>
</dbReference>
<dbReference type="GO" id="GO:0005524">
    <property type="term" value="F:ATP binding"/>
    <property type="evidence" value="ECO:0007669"/>
    <property type="project" value="InterPro"/>
</dbReference>
<dbReference type="GO" id="GO:0016787">
    <property type="term" value="F:hydrolase activity"/>
    <property type="evidence" value="ECO:0007669"/>
    <property type="project" value="UniProtKB-KW"/>
</dbReference>
<feature type="region of interest" description="Disordered" evidence="9">
    <location>
        <begin position="595"/>
        <end position="637"/>
    </location>
</feature>
<dbReference type="InterPro" id="IPR001965">
    <property type="entry name" value="Znf_PHD"/>
</dbReference>
<dbReference type="InterPro" id="IPR027417">
    <property type="entry name" value="P-loop_NTPase"/>
</dbReference>
<dbReference type="InterPro" id="IPR036736">
    <property type="entry name" value="ACP-like_sf"/>
</dbReference>
<gene>
    <name evidence="15" type="ORF">EVOR1521_LOCUS29919</name>
</gene>
<proteinExistence type="predicted"/>
<dbReference type="SMART" id="SM00249">
    <property type="entry name" value="PHD"/>
    <property type="match status" value="1"/>
</dbReference>
<evidence type="ECO:0000259" key="11">
    <source>
        <dbReference type="PROSITE" id="PS50075"/>
    </source>
</evidence>
<dbReference type="InterPro" id="IPR020806">
    <property type="entry name" value="PKS_PP-bd"/>
</dbReference>
<evidence type="ECO:0000313" key="16">
    <source>
        <dbReference type="Proteomes" id="UP001178507"/>
    </source>
</evidence>
<dbReference type="InterPro" id="IPR014001">
    <property type="entry name" value="Helicase_ATP-bd"/>
</dbReference>
<dbReference type="GO" id="GO:0008270">
    <property type="term" value="F:zinc ion binding"/>
    <property type="evidence" value="ECO:0007669"/>
    <property type="project" value="UniProtKB-KW"/>
</dbReference>
<dbReference type="Gene3D" id="3.40.630.30">
    <property type="match status" value="1"/>
</dbReference>
<dbReference type="Pfam" id="PF00271">
    <property type="entry name" value="Helicase_C"/>
    <property type="match status" value="1"/>
</dbReference>
<evidence type="ECO:0000313" key="15">
    <source>
        <dbReference type="EMBL" id="CAJ1408532.1"/>
    </source>
</evidence>
<evidence type="ECO:0000259" key="12">
    <source>
        <dbReference type="PROSITE" id="PS50089"/>
    </source>
</evidence>
<dbReference type="InterPro" id="IPR038718">
    <property type="entry name" value="SNF2-like_sf"/>
</dbReference>
<evidence type="ECO:0000256" key="7">
    <source>
        <dbReference type="ARBA" id="ARBA00022833"/>
    </source>
</evidence>
<evidence type="ECO:0000256" key="9">
    <source>
        <dbReference type="SAM" id="MobiDB-lite"/>
    </source>
</evidence>
<dbReference type="CDD" id="cd17919">
    <property type="entry name" value="DEXHc_Snf"/>
    <property type="match status" value="1"/>
</dbReference>
<evidence type="ECO:0000256" key="8">
    <source>
        <dbReference type="PROSITE-ProRule" id="PRU00175"/>
    </source>
</evidence>
<dbReference type="Pfam" id="PF00628">
    <property type="entry name" value="PHD"/>
    <property type="match status" value="1"/>
</dbReference>
<dbReference type="PROSITE" id="PS50075">
    <property type="entry name" value="CARRIER"/>
    <property type="match status" value="1"/>
</dbReference>
<dbReference type="SMART" id="SM00490">
    <property type="entry name" value="HELICc"/>
    <property type="match status" value="1"/>
</dbReference>
<evidence type="ECO:0000256" key="2">
    <source>
        <dbReference type="ARBA" id="ARBA00022450"/>
    </source>
</evidence>
<dbReference type="GO" id="GO:0005634">
    <property type="term" value="C:nucleus"/>
    <property type="evidence" value="ECO:0007669"/>
    <property type="project" value="UniProtKB-SubCell"/>
</dbReference>
<keyword evidence="6" id="KW-0378">Hydrolase</keyword>
<dbReference type="SMART" id="SM00487">
    <property type="entry name" value="DEXDc"/>
    <property type="match status" value="1"/>
</dbReference>
<keyword evidence="16" id="KW-1185">Reference proteome</keyword>
<name>A0AA36NIH7_9DINO</name>
<dbReference type="InterPro" id="IPR011011">
    <property type="entry name" value="Znf_FYVE_PHD"/>
</dbReference>
<dbReference type="SUPFAM" id="SSF57903">
    <property type="entry name" value="FYVE/PHD zinc finger"/>
    <property type="match status" value="1"/>
</dbReference>
<reference evidence="15" key="1">
    <citation type="submission" date="2023-08" db="EMBL/GenBank/DDBJ databases">
        <authorList>
            <person name="Chen Y."/>
            <person name="Shah S."/>
            <person name="Dougan E. K."/>
            <person name="Thang M."/>
            <person name="Chan C."/>
        </authorList>
    </citation>
    <scope>NUCLEOTIDE SEQUENCE</scope>
</reference>
<dbReference type="SMART" id="SM00823">
    <property type="entry name" value="PKS_PP"/>
    <property type="match status" value="1"/>
</dbReference>
<dbReference type="InterPro" id="IPR013083">
    <property type="entry name" value="Znf_RING/FYVE/PHD"/>
</dbReference>
<comment type="subcellular location">
    <subcellularLocation>
        <location evidence="1">Nucleus</location>
    </subcellularLocation>
</comment>
<feature type="compositionally biased region" description="Basic and acidic residues" evidence="9">
    <location>
        <begin position="617"/>
        <end position="637"/>
    </location>
</feature>
<dbReference type="InterPro" id="IPR002464">
    <property type="entry name" value="DNA/RNA_helicase_DEAH_CS"/>
</dbReference>
<feature type="compositionally biased region" description="Pro residues" evidence="9">
    <location>
        <begin position="1531"/>
        <end position="1543"/>
    </location>
</feature>
<dbReference type="Gene3D" id="3.40.50.10810">
    <property type="entry name" value="Tandem AAA-ATPase domain"/>
    <property type="match status" value="1"/>
</dbReference>
<evidence type="ECO:0000256" key="4">
    <source>
        <dbReference type="ARBA" id="ARBA00022723"/>
    </source>
</evidence>
<dbReference type="Gene3D" id="3.30.40.10">
    <property type="entry name" value="Zinc/RING finger domain, C3HC4 (zinc finger)"/>
    <property type="match status" value="1"/>
</dbReference>
<dbReference type="PROSITE" id="PS50016">
    <property type="entry name" value="ZF_PHD_2"/>
    <property type="match status" value="1"/>
</dbReference>
<dbReference type="Pfam" id="PF00176">
    <property type="entry name" value="SNF2-rel_dom"/>
    <property type="match status" value="1"/>
</dbReference>
<dbReference type="PROSITE" id="PS50089">
    <property type="entry name" value="ZF_RING_2"/>
    <property type="match status" value="1"/>
</dbReference>
<feature type="region of interest" description="Disordered" evidence="9">
    <location>
        <begin position="659"/>
        <end position="686"/>
    </location>
</feature>
<dbReference type="InterPro" id="IPR001650">
    <property type="entry name" value="Helicase_C-like"/>
</dbReference>
<dbReference type="PROSITE" id="PS51194">
    <property type="entry name" value="HELICASE_CTER"/>
    <property type="match status" value="1"/>
</dbReference>
<dbReference type="CDD" id="cd18793">
    <property type="entry name" value="SF2_C_SNF"/>
    <property type="match status" value="1"/>
</dbReference>
<dbReference type="Gene3D" id="3.40.50.300">
    <property type="entry name" value="P-loop containing nucleotide triphosphate hydrolases"/>
    <property type="match status" value="1"/>
</dbReference>
<feature type="domain" description="PHD-type" evidence="10">
    <location>
        <begin position="8"/>
        <end position="58"/>
    </location>
</feature>
<dbReference type="Gene3D" id="1.10.1200.10">
    <property type="entry name" value="ACP-like"/>
    <property type="match status" value="1"/>
</dbReference>
<dbReference type="SUPFAM" id="SSF55729">
    <property type="entry name" value="Acyl-CoA N-acyltransferases (Nat)"/>
    <property type="match status" value="1"/>
</dbReference>
<dbReference type="InterPro" id="IPR049730">
    <property type="entry name" value="SNF2/RAD54-like_C"/>
</dbReference>
<evidence type="ECO:0000259" key="13">
    <source>
        <dbReference type="PROSITE" id="PS51192"/>
    </source>
</evidence>
<protein>
    <submittedName>
        <fullName evidence="15">Uncharacterized protein</fullName>
    </submittedName>
</protein>
<feature type="domain" description="RING-type" evidence="12">
    <location>
        <begin position="11"/>
        <end position="56"/>
    </location>
</feature>
<evidence type="ECO:0000259" key="14">
    <source>
        <dbReference type="PROSITE" id="PS51194"/>
    </source>
</evidence>
<feature type="domain" description="Helicase ATP-binding" evidence="13">
    <location>
        <begin position="938"/>
        <end position="1104"/>
    </location>
</feature>
<dbReference type="PROSITE" id="PS01359">
    <property type="entry name" value="ZF_PHD_1"/>
    <property type="match status" value="1"/>
</dbReference>
<keyword evidence="5 8" id="KW-0863">Zinc-finger</keyword>
<comment type="caution">
    <text evidence="15">The sequence shown here is derived from an EMBL/GenBank/DDBJ whole genome shotgun (WGS) entry which is preliminary data.</text>
</comment>
<dbReference type="Pfam" id="PF00550">
    <property type="entry name" value="PP-binding"/>
    <property type="match status" value="1"/>
</dbReference>
<feature type="domain" description="Helicase C-terminal" evidence="14">
    <location>
        <begin position="1324"/>
        <end position="1477"/>
    </location>
</feature>
<organism evidence="15 16">
    <name type="scientific">Effrenium voratum</name>
    <dbReference type="NCBI Taxonomy" id="2562239"/>
    <lineage>
        <taxon>Eukaryota</taxon>
        <taxon>Sar</taxon>
        <taxon>Alveolata</taxon>
        <taxon>Dinophyceae</taxon>
        <taxon>Suessiales</taxon>
        <taxon>Symbiodiniaceae</taxon>
        <taxon>Effrenium</taxon>
    </lineage>
</organism>
<dbReference type="Proteomes" id="UP001178507">
    <property type="component" value="Unassembled WGS sequence"/>
</dbReference>
<accession>A0AA36NIH7</accession>
<dbReference type="InterPro" id="IPR016181">
    <property type="entry name" value="Acyl_CoA_acyltransferase"/>
</dbReference>
<dbReference type="InterPro" id="IPR001841">
    <property type="entry name" value="Znf_RING"/>
</dbReference>
<feature type="region of interest" description="Disordered" evidence="9">
    <location>
        <begin position="1517"/>
        <end position="1581"/>
    </location>
</feature>
<dbReference type="InterPro" id="IPR056393">
    <property type="entry name" value="AprA-like_MT2"/>
</dbReference>
<dbReference type="EMBL" id="CAUJNA010003726">
    <property type="protein sequence ID" value="CAJ1408532.1"/>
    <property type="molecule type" value="Genomic_DNA"/>
</dbReference>
<dbReference type="InterPro" id="IPR019786">
    <property type="entry name" value="Zinc_finger_PHD-type_CS"/>
</dbReference>
<dbReference type="Pfam" id="PF23525">
    <property type="entry name" value="Methyltransf_36"/>
    <property type="match status" value="1"/>
</dbReference>